<keyword evidence="2" id="KW-1185">Reference proteome</keyword>
<sequence>MTDPTIHSRKDQLYRLLPLLYQTLDSGHVPEEKRGPLRELLNVIGEQVNLLEDDLARWYDNWFIETCEDWVVPYLGDLVGYESAARALNTRDDPESALNRAVVFPRREVANTIALRQRKGSLALLEELSRSIVHWPARAVEYRQMVSGSASLKQLRTHRSSNVEVRNCRSLAELGTVFDEIPRTVDIRRINSHRTQGRHNLPAVGLFVYRRKIDSATFVPWWSYRQKKADRFWGFFDPLGIERSLHVLPVPEESPETIAQQINLPIVLNRGLLAGSNVSLDYNPDEKPDYHGIDERFYGPGRSLLIAASWNDTRLQVLSNKEIVVFDSSLSPNATDKTVTRDMLIYNRVMASAARLKQRYKDFNPCHKVWVDPECGVLAFYPERIPNEVVTCFHYGTSAYLGGGEYNRGVKDYQFNEKTSVAGGGVRLARELNENIEDNTCTVTEIADSAHYTREWACTVGKSASLTVRSANRERPTISDLNNNNADFQFSGSSNAHLELDGLLFASGSVVFTGEFESIRIRHCTFVPGKTTLEFRGSPTQVIIEDSILGELILPEPDMCDSPAVGITALKISDSILDVRDSRGSANFVKLSANRTTVMGDLQVHELGLIKNCIFADCFSVRNQTAGCMRFSYVSPASRTPPQFHCQPALAIERALSNSNEHDSNFLRTPDEIRKRVAPQFVSKVFGHPDYMRLTDDCAAKILQGADDEGELGVYHNEYFTQRAAHLRQRLQEFLPAGNDAEIIFET</sequence>
<gene>
    <name evidence="1" type="ORF">Pan161_21150</name>
</gene>
<dbReference type="Proteomes" id="UP000316855">
    <property type="component" value="Chromosome"/>
</dbReference>
<accession>A0A517VBS3</accession>
<dbReference type="OrthoDB" id="626916at2"/>
<protein>
    <submittedName>
        <fullName evidence="1">Uncharacterized protein</fullName>
    </submittedName>
</protein>
<dbReference type="AlphaFoldDB" id="A0A517VBS3"/>
<evidence type="ECO:0000313" key="1">
    <source>
        <dbReference type="EMBL" id="QDT90463.1"/>
    </source>
</evidence>
<dbReference type="EMBL" id="CP036343">
    <property type="protein sequence ID" value="QDT90463.1"/>
    <property type="molecule type" value="Genomic_DNA"/>
</dbReference>
<name>A0A517VBS3_9PLAN</name>
<proteinExistence type="predicted"/>
<evidence type="ECO:0000313" key="2">
    <source>
        <dbReference type="Proteomes" id="UP000316855"/>
    </source>
</evidence>
<organism evidence="1 2">
    <name type="scientific">Gimesia algae</name>
    <dbReference type="NCBI Taxonomy" id="2527971"/>
    <lineage>
        <taxon>Bacteria</taxon>
        <taxon>Pseudomonadati</taxon>
        <taxon>Planctomycetota</taxon>
        <taxon>Planctomycetia</taxon>
        <taxon>Planctomycetales</taxon>
        <taxon>Planctomycetaceae</taxon>
        <taxon>Gimesia</taxon>
    </lineage>
</organism>
<dbReference type="RefSeq" id="WP_145226424.1">
    <property type="nucleotide sequence ID" value="NZ_CP036343.1"/>
</dbReference>
<dbReference type="KEGG" id="gax:Pan161_21150"/>
<reference evidence="1 2" key="1">
    <citation type="submission" date="2019-02" db="EMBL/GenBank/DDBJ databases">
        <title>Deep-cultivation of Planctomycetes and their phenomic and genomic characterization uncovers novel biology.</title>
        <authorList>
            <person name="Wiegand S."/>
            <person name="Jogler M."/>
            <person name="Boedeker C."/>
            <person name="Pinto D."/>
            <person name="Vollmers J."/>
            <person name="Rivas-Marin E."/>
            <person name="Kohn T."/>
            <person name="Peeters S.H."/>
            <person name="Heuer A."/>
            <person name="Rast P."/>
            <person name="Oberbeckmann S."/>
            <person name="Bunk B."/>
            <person name="Jeske O."/>
            <person name="Meyerdierks A."/>
            <person name="Storesund J.E."/>
            <person name="Kallscheuer N."/>
            <person name="Luecker S."/>
            <person name="Lage O.M."/>
            <person name="Pohl T."/>
            <person name="Merkel B.J."/>
            <person name="Hornburger P."/>
            <person name="Mueller R.-W."/>
            <person name="Bruemmer F."/>
            <person name="Labrenz M."/>
            <person name="Spormann A.M."/>
            <person name="Op den Camp H."/>
            <person name="Overmann J."/>
            <person name="Amann R."/>
            <person name="Jetten M.S.M."/>
            <person name="Mascher T."/>
            <person name="Medema M.H."/>
            <person name="Devos D.P."/>
            <person name="Kaster A.-K."/>
            <person name="Ovreas L."/>
            <person name="Rohde M."/>
            <person name="Galperin M.Y."/>
            <person name="Jogler C."/>
        </authorList>
    </citation>
    <scope>NUCLEOTIDE SEQUENCE [LARGE SCALE GENOMIC DNA]</scope>
    <source>
        <strain evidence="1 2">Pan161</strain>
    </source>
</reference>